<dbReference type="EMBL" id="JAUHJS010000002">
    <property type="protein sequence ID" value="MDN4164794.1"/>
    <property type="molecule type" value="Genomic_DNA"/>
</dbReference>
<dbReference type="Proteomes" id="UP001168552">
    <property type="component" value="Unassembled WGS sequence"/>
</dbReference>
<keyword evidence="1" id="KW-0732">Signal</keyword>
<dbReference type="Gene3D" id="2.60.40.1190">
    <property type="match status" value="1"/>
</dbReference>
<dbReference type="SUPFAM" id="SSF49344">
    <property type="entry name" value="CBD9-like"/>
    <property type="match status" value="1"/>
</dbReference>
<name>A0ABT8F359_9BACT</name>
<organism evidence="4 5">
    <name type="scientific">Shiella aurantiaca</name>
    <dbReference type="NCBI Taxonomy" id="3058365"/>
    <lineage>
        <taxon>Bacteria</taxon>
        <taxon>Pseudomonadati</taxon>
        <taxon>Bacteroidota</taxon>
        <taxon>Cytophagia</taxon>
        <taxon>Cytophagales</taxon>
        <taxon>Shiellaceae</taxon>
        <taxon>Shiella</taxon>
    </lineage>
</organism>
<sequence length="877" mass="100283">MRSTYILIIGCLLLGHFAWAQETAPIKTYTTRWVQGQAPRIDGLENDEAWNQVEWAGNDFTQRSPDDGAAPSEDTQFKILYDAKNLYILIRAFDADPEGIVKRMSRRDGFDGDFVEVNIDSYFDKRNAFSFTSSVSGVKGDEYVSNNGQNWDRNWDPIWYLKTSVDDKGWIAEMRIPLSQLRFADKEEHVWGLQIMRMYFRNQERSHWQYIPQDAPGYVHLFGELHGLKGIRPQKQLEIQPYILAQAENFEKEEGNPFATGKSNNVAVGVDAKIGLTSDITLDLTVNPDFGQVEADPSQVNLTAFQLFFREQRPFFIEGNNVLSLKAVNWNENNLFYSRRIGRRPQIGVVVDENGDDGVTEHVDRNNNTRILGAAKITGKNSKGFSWGLLESVTDKEFATIDSLGFRREYAIEPMTNYLVGRVQQEYNDAQTIVGAMFTATNRQLDEPQFNGLHKSAYSAGIDLNHALKDRKYLITFRLLGSQVNGSTEAITNTQLSPERYFQRPDIPKQRLDTTRTQLSGTAGTLIFGKTSGKFLYEAGATYRSPGLELNDIGFLNQTDMLTQWVNATYRFLNPVGKFRWMRYSVTLWSDYDFQSRMIGRGGDINFNTQFLNFWNLNGGLSISDAIISNADLRGGPSFLYPTGLEAWMWMSTDGRKKLSAGINPWISRGSHKWRETEGLYMEVTYRPTNALNLSLSPSVSHSANALQYIETVSYNDEPVYVIGRINQYTYNMSFRATYMVTPNLSIEYWGQPFATTGSYSELKKVTQHNADSYDQRFLLLNTQFDAANNQYHLDENADGNVDYSIRNPNFNFAQLRSNMVVRWEYIPGSTLFLVWTQGRTESPSLDRDSFSHLYAGLFDKTPHNVFLLKYTYRFVL</sequence>
<dbReference type="RefSeq" id="WP_320003320.1">
    <property type="nucleotide sequence ID" value="NZ_JAUHJS010000002.1"/>
</dbReference>
<evidence type="ECO:0000313" key="5">
    <source>
        <dbReference type="Proteomes" id="UP001168552"/>
    </source>
</evidence>
<reference evidence="4" key="1">
    <citation type="submission" date="2023-06" db="EMBL/GenBank/DDBJ databases">
        <title>Cytophagales bacterium Strain LB-30, isolated from soil.</title>
        <authorList>
            <person name="Liu B."/>
        </authorList>
    </citation>
    <scope>NUCLEOTIDE SEQUENCE</scope>
    <source>
        <strain evidence="4">LB-30</strain>
    </source>
</reference>
<dbReference type="Pfam" id="PF19313">
    <property type="entry name" value="DUF5916"/>
    <property type="match status" value="1"/>
</dbReference>
<evidence type="ECO:0000313" key="4">
    <source>
        <dbReference type="EMBL" id="MDN4164794.1"/>
    </source>
</evidence>
<keyword evidence="5" id="KW-1185">Reference proteome</keyword>
<dbReference type="CDD" id="cd09618">
    <property type="entry name" value="CBM9_like_2"/>
    <property type="match status" value="1"/>
</dbReference>
<gene>
    <name evidence="4" type="ORF">QWY31_04735</name>
</gene>
<evidence type="ECO:0000259" key="3">
    <source>
        <dbReference type="Pfam" id="PF19313"/>
    </source>
</evidence>
<feature type="signal peptide" evidence="1">
    <location>
        <begin position="1"/>
        <end position="20"/>
    </location>
</feature>
<feature type="domain" description="DUF5916" evidence="3">
    <location>
        <begin position="236"/>
        <end position="873"/>
    </location>
</feature>
<dbReference type="InterPro" id="IPR045670">
    <property type="entry name" value="DUF5916"/>
</dbReference>
<protein>
    <submittedName>
        <fullName evidence="4">DUF5916 domain-containing protein</fullName>
    </submittedName>
</protein>
<dbReference type="Pfam" id="PF06452">
    <property type="entry name" value="CBM9_1"/>
    <property type="match status" value="1"/>
</dbReference>
<comment type="caution">
    <text evidence="4">The sequence shown here is derived from an EMBL/GenBank/DDBJ whole genome shotgun (WGS) entry which is preliminary data.</text>
</comment>
<evidence type="ECO:0000259" key="2">
    <source>
        <dbReference type="Pfam" id="PF06452"/>
    </source>
</evidence>
<feature type="domain" description="Carbohydrate-binding" evidence="2">
    <location>
        <begin position="41"/>
        <end position="197"/>
    </location>
</feature>
<proteinExistence type="predicted"/>
<feature type="chain" id="PRO_5046354573" evidence="1">
    <location>
        <begin position="21"/>
        <end position="877"/>
    </location>
</feature>
<accession>A0ABT8F359</accession>
<evidence type="ECO:0000256" key="1">
    <source>
        <dbReference type="SAM" id="SignalP"/>
    </source>
</evidence>
<dbReference type="InterPro" id="IPR010502">
    <property type="entry name" value="Carb-bd_dom_fam9"/>
</dbReference>